<keyword evidence="5" id="KW-0963">Cytoplasm</keyword>
<dbReference type="GO" id="GO:0005643">
    <property type="term" value="C:nuclear pore"/>
    <property type="evidence" value="ECO:0007669"/>
    <property type="project" value="TreeGrafter"/>
</dbReference>
<evidence type="ECO:0000313" key="10">
    <source>
        <dbReference type="EMBL" id="VDL98046.1"/>
    </source>
</evidence>
<dbReference type="GO" id="GO:0005049">
    <property type="term" value="F:nuclear export signal receptor activity"/>
    <property type="evidence" value="ECO:0007669"/>
    <property type="project" value="InterPro"/>
</dbReference>
<accession>A0A183T5B3</accession>
<dbReference type="GO" id="GO:0006611">
    <property type="term" value="P:protein export from nucleus"/>
    <property type="evidence" value="ECO:0007669"/>
    <property type="project" value="TreeGrafter"/>
</dbReference>
<evidence type="ECO:0000313" key="12">
    <source>
        <dbReference type="WBParaSite" id="SSLN_0001210601-mRNA-1"/>
    </source>
</evidence>
<reference evidence="10 11" key="2">
    <citation type="submission" date="2018-11" db="EMBL/GenBank/DDBJ databases">
        <authorList>
            <consortium name="Pathogen Informatics"/>
        </authorList>
    </citation>
    <scope>NUCLEOTIDE SEQUENCE [LARGE SCALE GENOMIC DNA]</scope>
    <source>
        <strain evidence="10 11">NST_G2</strain>
    </source>
</reference>
<dbReference type="Proteomes" id="UP000275846">
    <property type="component" value="Unassembled WGS sequence"/>
</dbReference>
<evidence type="ECO:0000256" key="1">
    <source>
        <dbReference type="ARBA" id="ARBA00004123"/>
    </source>
</evidence>
<name>A0A183T5B3_SCHSO</name>
<evidence type="ECO:0000256" key="5">
    <source>
        <dbReference type="ARBA" id="ARBA00022490"/>
    </source>
</evidence>
<dbReference type="EMBL" id="UYSU01036704">
    <property type="protein sequence ID" value="VDL98046.1"/>
    <property type="molecule type" value="Genomic_DNA"/>
</dbReference>
<reference evidence="12" key="1">
    <citation type="submission" date="2016-06" db="UniProtKB">
        <authorList>
            <consortium name="WormBaseParasite"/>
        </authorList>
    </citation>
    <scope>IDENTIFICATION</scope>
</reference>
<dbReference type="OrthoDB" id="244158at2759"/>
<evidence type="ECO:0000256" key="7">
    <source>
        <dbReference type="ARBA" id="ARBA00023242"/>
    </source>
</evidence>
<evidence type="ECO:0000256" key="3">
    <source>
        <dbReference type="ARBA" id="ARBA00009466"/>
    </source>
</evidence>
<dbReference type="Pfam" id="PF25795">
    <property type="entry name" value="TPR_XPO7"/>
    <property type="match status" value="1"/>
</dbReference>
<evidence type="ECO:0000259" key="9">
    <source>
        <dbReference type="Pfam" id="PF25795"/>
    </source>
</evidence>
<evidence type="ECO:0000256" key="4">
    <source>
        <dbReference type="ARBA" id="ARBA00022448"/>
    </source>
</evidence>
<dbReference type="InterPro" id="IPR044189">
    <property type="entry name" value="XPO4/7-like"/>
</dbReference>
<proteinExistence type="inferred from homology"/>
<evidence type="ECO:0000256" key="8">
    <source>
        <dbReference type="SAM" id="MobiDB-lite"/>
    </source>
</evidence>
<dbReference type="GO" id="GO:0005737">
    <property type="term" value="C:cytoplasm"/>
    <property type="evidence" value="ECO:0007669"/>
    <property type="project" value="UniProtKB-SubCell"/>
</dbReference>
<keyword evidence="7" id="KW-0539">Nucleus</keyword>
<dbReference type="PANTHER" id="PTHR12596:SF2">
    <property type="entry name" value="EXPORTIN-7 ISOFORM X1"/>
    <property type="match status" value="1"/>
</dbReference>
<organism evidence="12">
    <name type="scientific">Schistocephalus solidus</name>
    <name type="common">Tapeworm</name>
    <dbReference type="NCBI Taxonomy" id="70667"/>
    <lineage>
        <taxon>Eukaryota</taxon>
        <taxon>Metazoa</taxon>
        <taxon>Spiralia</taxon>
        <taxon>Lophotrochozoa</taxon>
        <taxon>Platyhelminthes</taxon>
        <taxon>Cestoda</taxon>
        <taxon>Eucestoda</taxon>
        <taxon>Diphyllobothriidea</taxon>
        <taxon>Diphyllobothriidae</taxon>
        <taxon>Schistocephalus</taxon>
    </lineage>
</organism>
<evidence type="ECO:0000256" key="2">
    <source>
        <dbReference type="ARBA" id="ARBA00004496"/>
    </source>
</evidence>
<feature type="region of interest" description="Disordered" evidence="8">
    <location>
        <begin position="34"/>
        <end position="54"/>
    </location>
</feature>
<feature type="domain" description="Exportin-7/Ran-binding protein 17 TPR repeats" evidence="9">
    <location>
        <begin position="188"/>
        <end position="434"/>
    </location>
</feature>
<keyword evidence="4" id="KW-0813">Transport</keyword>
<keyword evidence="6" id="KW-0653">Protein transport</keyword>
<protein>
    <submittedName>
        <fullName evidence="12">HECT domain-containing protein</fullName>
    </submittedName>
</protein>
<keyword evidence="11" id="KW-1185">Reference proteome</keyword>
<dbReference type="STRING" id="70667.A0A183T5B3"/>
<dbReference type="AlphaFoldDB" id="A0A183T5B3"/>
<comment type="subcellular location">
    <subcellularLocation>
        <location evidence="2">Cytoplasm</location>
    </subcellularLocation>
    <subcellularLocation>
        <location evidence="1">Nucleus</location>
    </subcellularLocation>
</comment>
<sequence length="922" mass="102146">MSKIHIANIEDKDMIGNPEHLDVVPSDIDGKVCDHSDPPPPHGQHVSLNDESQHQVSVPQSDIHFDEDTPAEFEAMYLTKNSSNVNSLHYLLVLWQRLVASIPYVRSADPYQVDTYAPQVACAFIQSRLDEVPTYAEQTFTNDNNEPGQQAKLKARLKAARAPQAAVGKLPSQQQQHFLERDLDDGDDDDSCPLDDTLTLTQQLDQFAVIGRCDYTKTCQLIVQLFDLSASNLQSALERFISGGTFNPNAIDVSVLQAVRVEENRRTTLSTTVDNDQLDGELVSRVLKLMRLLDMRLMVIASSPCGQDVVTTLCSMSAGASRLELAIINFLEHFRRTFVGENINRVSNIYQSLASSVGVSDEIMMLRVFTAKILSNLRYWSAQDVVLQPTLALFGELASSYSAMRKLLRLDDINFMLMNHTPENFRFLSPPEDTSTTSASCYRTEFYSYLSRLLLVDLAEDGDRFLNFLLPLSHTANSLLSNLLVSNTCPISSDQARNGIIGLARDLAGVAFSLNTKSSFQMFLDWFYPSCFTLFGRALELWPFDPQVLSPILKLLTEVIHNRNGRLMFDATIPMGYLLLSEMAKILVSAGSRLLPYFAQVPKESTFSHKIKPLTRLINALRTTVAGNFANFAIFGLVGDDSFEKAIELGAQLLMCVSDDELRSYTKLARAYFSLLECLTQDHMVLLSSLDATVFRRVFDAIVVGVDSLEVSISGSSCFCLDHILTHIYKLLNTLSGSSKRTVMNGDGNIDDGGGGDSVSADGSDPRRLIFVEMTATTGGSSEPAGCLAAAARQRLASLPPEQRQHGTTGLAIWSNRAVLGNANLRRLMQSDVGQGPQAIGLIFRRLLVTFLAAFMNEECKNQWGMSRPLLGLILLNQEYFTNLQNAVINTVSPDHRAKVKALFSKLMDDVEGNLFAKNRDK</sequence>
<dbReference type="WBParaSite" id="SSLN_0001210601-mRNA-1">
    <property type="protein sequence ID" value="SSLN_0001210601-mRNA-1"/>
    <property type="gene ID" value="SSLN_0001210601"/>
</dbReference>
<dbReference type="InterPro" id="IPR057947">
    <property type="entry name" value="TPR_XPO7/RBP17"/>
</dbReference>
<gene>
    <name evidence="10" type="ORF">SSLN_LOCUS11661</name>
</gene>
<evidence type="ECO:0000313" key="11">
    <source>
        <dbReference type="Proteomes" id="UP000275846"/>
    </source>
</evidence>
<evidence type="ECO:0000256" key="6">
    <source>
        <dbReference type="ARBA" id="ARBA00022927"/>
    </source>
</evidence>
<comment type="similarity">
    <text evidence="3">Belongs to the exportin family.</text>
</comment>
<dbReference type="PANTHER" id="PTHR12596">
    <property type="entry name" value="EXPORTIN 4,7-RELATED"/>
    <property type="match status" value="1"/>
</dbReference>